<comment type="caution">
    <text evidence="7">The sequence shown here is derived from an EMBL/GenBank/DDBJ whole genome shotgun (WGS) entry which is preliminary data.</text>
</comment>
<dbReference type="SUPFAM" id="SSF52151">
    <property type="entry name" value="FabD/lysophospholipase-like"/>
    <property type="match status" value="1"/>
</dbReference>
<feature type="compositionally biased region" description="Low complexity" evidence="5">
    <location>
        <begin position="303"/>
        <end position="320"/>
    </location>
</feature>
<dbReference type="InterPro" id="IPR001227">
    <property type="entry name" value="Ac_transferase_dom_sf"/>
</dbReference>
<dbReference type="Gene3D" id="3.40.366.10">
    <property type="entry name" value="Malonyl-Coenzyme A Acyl Carrier Protein, domain 2"/>
    <property type="match status" value="1"/>
</dbReference>
<organism evidence="7 8">
    <name type="scientific">Streptomyces sp. 900105245</name>
    <dbReference type="NCBI Taxonomy" id="3154379"/>
    <lineage>
        <taxon>Bacteria</taxon>
        <taxon>Bacillati</taxon>
        <taxon>Actinomycetota</taxon>
        <taxon>Actinomycetes</taxon>
        <taxon>Kitasatosporales</taxon>
        <taxon>Streptomycetaceae</taxon>
        <taxon>Streptomyces</taxon>
    </lineage>
</organism>
<evidence type="ECO:0000256" key="5">
    <source>
        <dbReference type="SAM" id="MobiDB-lite"/>
    </source>
</evidence>
<proteinExistence type="predicted"/>
<dbReference type="InterPro" id="IPR014179">
    <property type="entry name" value="PfaD-like_TIM-barrel"/>
</dbReference>
<dbReference type="PANTHER" id="PTHR42681:SF1">
    <property type="entry name" value="MALONYL-COA-ACYL CARRIER PROTEIN TRANSACYLASE, MITOCHONDRIAL"/>
    <property type="match status" value="1"/>
</dbReference>
<protein>
    <recommendedName>
        <fullName evidence="1">[acyl-carrier-protein] S-malonyltransferase</fullName>
        <ecNumber evidence="1">2.3.1.39</ecNumber>
    </recommendedName>
</protein>
<dbReference type="PANTHER" id="PTHR42681">
    <property type="entry name" value="MALONYL-COA-ACYL CARRIER PROTEIN TRANSACYLASE, MITOCHONDRIAL"/>
    <property type="match status" value="1"/>
</dbReference>
<dbReference type="SMART" id="SM00827">
    <property type="entry name" value="PKS_AT"/>
    <property type="match status" value="1"/>
</dbReference>
<name>A0ABV1U1A1_9ACTN</name>
<dbReference type="InterPro" id="IPR016035">
    <property type="entry name" value="Acyl_Trfase/lysoPLipase"/>
</dbReference>
<evidence type="ECO:0000313" key="7">
    <source>
        <dbReference type="EMBL" id="MER6427499.1"/>
    </source>
</evidence>
<dbReference type="Proteomes" id="UP001470023">
    <property type="component" value="Unassembled WGS sequence"/>
</dbReference>
<dbReference type="Pfam" id="PF21607">
    <property type="entry name" value="FabD_helical_ins"/>
    <property type="match status" value="1"/>
</dbReference>
<reference evidence="7 8" key="1">
    <citation type="submission" date="2024-06" db="EMBL/GenBank/DDBJ databases">
        <title>The Natural Products Discovery Center: Release of the First 8490 Sequenced Strains for Exploring Actinobacteria Biosynthetic Diversity.</title>
        <authorList>
            <person name="Kalkreuter E."/>
            <person name="Kautsar S.A."/>
            <person name="Yang D."/>
            <person name="Bader C.D."/>
            <person name="Teijaro C.N."/>
            <person name="Fluegel L."/>
            <person name="Davis C.M."/>
            <person name="Simpson J.R."/>
            <person name="Lauterbach L."/>
            <person name="Steele A.D."/>
            <person name="Gui C."/>
            <person name="Meng S."/>
            <person name="Li G."/>
            <person name="Viehrig K."/>
            <person name="Ye F."/>
            <person name="Su P."/>
            <person name="Kiefer A.F."/>
            <person name="Nichols A."/>
            <person name="Cepeda A.J."/>
            <person name="Yan W."/>
            <person name="Fan B."/>
            <person name="Jiang Y."/>
            <person name="Adhikari A."/>
            <person name="Zheng C.-J."/>
            <person name="Schuster L."/>
            <person name="Cowan T.M."/>
            <person name="Smanski M.J."/>
            <person name="Chevrette M.G."/>
            <person name="De Carvalho L.P.S."/>
            <person name="Shen B."/>
        </authorList>
    </citation>
    <scope>NUCLEOTIDE SEQUENCE [LARGE SCALE GENOMIC DNA]</scope>
    <source>
        <strain evidence="7 8">NPDC001166</strain>
    </source>
</reference>
<dbReference type="GO" id="GO:0004314">
    <property type="term" value="F:[acyl-carrier-protein] S-malonyltransferase activity"/>
    <property type="evidence" value="ECO:0007669"/>
    <property type="project" value="UniProtKB-EC"/>
</dbReference>
<dbReference type="SUPFAM" id="SSF55048">
    <property type="entry name" value="Probable ACP-binding domain of malonyl-CoA ACP transacylase"/>
    <property type="match status" value="1"/>
</dbReference>
<evidence type="ECO:0000256" key="2">
    <source>
        <dbReference type="ARBA" id="ARBA00022679"/>
    </source>
</evidence>
<dbReference type="Gene3D" id="3.30.70.250">
    <property type="entry name" value="Malonyl-CoA ACP transacylase, ACP-binding"/>
    <property type="match status" value="1"/>
</dbReference>
<evidence type="ECO:0000256" key="1">
    <source>
        <dbReference type="ARBA" id="ARBA00013258"/>
    </source>
</evidence>
<feature type="domain" description="Malonyl-CoA:ACP transacylase (MAT)" evidence="6">
    <location>
        <begin position="5"/>
        <end position="384"/>
    </location>
</feature>
<dbReference type="Pfam" id="PF00698">
    <property type="entry name" value="Acyl_transf_1"/>
    <property type="match status" value="1"/>
</dbReference>
<dbReference type="InterPro" id="IPR013785">
    <property type="entry name" value="Aldolase_TIM"/>
</dbReference>
<dbReference type="RefSeq" id="WP_263279622.1">
    <property type="nucleotide sequence ID" value="NZ_JBEOZW010000123.1"/>
</dbReference>
<dbReference type="EC" id="2.3.1.39" evidence="1"/>
<evidence type="ECO:0000256" key="4">
    <source>
        <dbReference type="ARBA" id="ARBA00048462"/>
    </source>
</evidence>
<accession>A0ABV1U1A1</accession>
<dbReference type="NCBIfam" id="TIGR02814">
    <property type="entry name" value="pfaD_fam"/>
    <property type="match status" value="1"/>
</dbReference>
<keyword evidence="3 7" id="KW-0012">Acyltransferase</keyword>
<dbReference type="EMBL" id="JBEPAZ010000004">
    <property type="protein sequence ID" value="MER6427499.1"/>
    <property type="molecule type" value="Genomic_DNA"/>
</dbReference>
<dbReference type="InterPro" id="IPR049489">
    <property type="entry name" value="FabD-like_helical_ins"/>
</dbReference>
<dbReference type="InterPro" id="IPR014043">
    <property type="entry name" value="Acyl_transferase_dom"/>
</dbReference>
<dbReference type="NCBIfam" id="TIGR00128">
    <property type="entry name" value="fabD"/>
    <property type="match status" value="1"/>
</dbReference>
<evidence type="ECO:0000256" key="3">
    <source>
        <dbReference type="ARBA" id="ARBA00023315"/>
    </source>
</evidence>
<dbReference type="InterPro" id="IPR016036">
    <property type="entry name" value="Malonyl_transacylase_ACP-bd"/>
</dbReference>
<dbReference type="Gene3D" id="3.20.20.70">
    <property type="entry name" value="Aldolase class I"/>
    <property type="match status" value="1"/>
</dbReference>
<keyword evidence="2 7" id="KW-0808">Transferase</keyword>
<gene>
    <name evidence="7" type="primary">fabD</name>
    <name evidence="7" type="ORF">ABT272_07090</name>
</gene>
<sequence length="803" mass="85026">MRAWLFAGQGAQRAGMGERLFDRFPEYVAIADRVLGEPVRALCLDDPDGRLNRTRWTQPALYVVNALACAEALAEGPAPDFLAGHSLGEYNALLAAGCFDFETGLRIVKRRGELMGEADGGAMLAVLGLPPDGVRALLDRCGATDVDLANLNTATQVVVSGPAEAVKAVQTEVRATAGARCVPLATSGAFHSRHMRPAQERFAAFLDTVEFRPPRIPVIANVTARPHPPDGVADLLARQIAAPVRWHESLRELIRRGVTETREFGPRPMLRPMWDSVAAEPAPPAQRRPGGTAATSVPGTGPGTEARTAPPARPAPAGGAPHPPPAGTASPPAAITAIGRTPRAAAPEPEPVGDPAAARLGSAEFRHDHGLRYAYLAGSMFRGVSSVDLVARLGRAGLKGYFGAGGLDLETVGKAVTELARTPGLDGRYGVNLLHDLTRPGAERALVDLLLRHGVRHVEAAAFTAVTPDLVRFRFHGAHRAADGTPAAVRTVVAKCSRPEVAAQFMAPPAPELLDRLVAEGALTTAEADAARALPVAQDVCVEGDSAGHTDGGVSLALVPTTVALAARLTERYGYARRLRVGACGGLGTPEAVAAAFVLGADFVVTGSVNQCSPQAGTSDAVKHLLAALDVQDTAYAPAGDLFELGSRVQVVRKGTLFAARANKLYQLYRTHTGLDDLDGPTLAWLERDCLRASLDQVWKQTCAYYRDTGRAHETERAERDPKHRMALVFKSYFARTNRAAQEGDPAERANYQVHCGPAAGAFNRCVGGTALEPWPERHVERIADLLMTGAARVLSDRLAAYA</sequence>
<comment type="catalytic activity">
    <reaction evidence="4">
        <text>holo-[ACP] + malonyl-CoA = malonyl-[ACP] + CoA</text>
        <dbReference type="Rhea" id="RHEA:41792"/>
        <dbReference type="Rhea" id="RHEA-COMP:9623"/>
        <dbReference type="Rhea" id="RHEA-COMP:9685"/>
        <dbReference type="ChEBI" id="CHEBI:57287"/>
        <dbReference type="ChEBI" id="CHEBI:57384"/>
        <dbReference type="ChEBI" id="CHEBI:64479"/>
        <dbReference type="ChEBI" id="CHEBI:78449"/>
        <dbReference type="EC" id="2.3.1.39"/>
    </reaction>
</comment>
<dbReference type="InterPro" id="IPR050858">
    <property type="entry name" value="Mal-CoA-ACP_Trans/PKS_FabD"/>
</dbReference>
<evidence type="ECO:0000259" key="6">
    <source>
        <dbReference type="SMART" id="SM00827"/>
    </source>
</evidence>
<dbReference type="SUPFAM" id="SSF51412">
    <property type="entry name" value="Inosine monophosphate dehydrogenase (IMPDH)"/>
    <property type="match status" value="1"/>
</dbReference>
<feature type="region of interest" description="Disordered" evidence="5">
    <location>
        <begin position="280"/>
        <end position="334"/>
    </location>
</feature>
<evidence type="ECO:0000313" key="8">
    <source>
        <dbReference type="Proteomes" id="UP001470023"/>
    </source>
</evidence>
<dbReference type="InterPro" id="IPR004410">
    <property type="entry name" value="Malonyl_CoA-ACP_transAc_FabD"/>
</dbReference>
<keyword evidence="8" id="KW-1185">Reference proteome</keyword>